<sequence length="563" mass="62683">MAELTPRQQITSRWGVLKSERATWWAHWAEITAYLSPRQGRYFITDRDRGGKRHGNIYDNTGLRALSVLAAGLMGGLTSPARPWFALATTDRDMNKQPAVKQWLNDCTQLMLTVFQKSNTYRALHSVYRELGAFGTGAFIIAPDATNVIHCHPITIGEYAIATNFQGRVDTLYREFQLTVGQLVKEFGIDNVSPGTRNMYERGTLDSWVTVLHAIEPRSDRDPSKLDAMNMAWRDIYLEQGNAEGKFLRESGFERFPAVCPRWDVAGGDIYGNSPGMEALGDVKQLQHQQLRKAQAIDYQVNPPLQVPTSMKNRDIERLPGGITFVDAAGGGKAVQSAFEVNLNLQYLLTDIQDVRQRINQSFFLDLFMMISQDNAATTRMTATEVAERHEEKMLMLGPVLERLQDELLTPLIKSTFHEMVDRRILPPPPPEMQGVQLSVELVSMLAQAQRAVVTNGIDRFSAALGQVAQFKPEVLDKFDADKWADEYSDALGVNPDLIVSEDQVQQIRQQRAQQQAQAAKAQQQLVQSQVAKNLGQTPTTGGNAASDVLGLYSQGLSSTPGG</sequence>
<evidence type="ECO:0000256" key="3">
    <source>
        <dbReference type="ARBA" id="ARBA00023219"/>
    </source>
</evidence>
<proteinExistence type="predicted"/>
<protein>
    <submittedName>
        <fullName evidence="5">Phage head-tail adapter protein</fullName>
    </submittedName>
</protein>
<gene>
    <name evidence="5" type="ORF">EAY64_05520</name>
</gene>
<evidence type="ECO:0000256" key="2">
    <source>
        <dbReference type="ARBA" id="ARBA00022612"/>
    </source>
</evidence>
<evidence type="ECO:0000256" key="1">
    <source>
        <dbReference type="ARBA" id="ARBA00004328"/>
    </source>
</evidence>
<comment type="subcellular location">
    <subcellularLocation>
        <location evidence="1">Virion</location>
    </subcellularLocation>
</comment>
<keyword evidence="4" id="KW-0175">Coiled coil</keyword>
<keyword evidence="6" id="KW-1185">Reference proteome</keyword>
<dbReference type="EMBL" id="RFAR01000019">
    <property type="protein sequence ID" value="RMD00056.1"/>
    <property type="molecule type" value="Genomic_DNA"/>
</dbReference>
<dbReference type="InterPro" id="IPR020991">
    <property type="entry name" value="Connector_podovirus"/>
</dbReference>
<dbReference type="Proteomes" id="UP000274139">
    <property type="component" value="Unassembled WGS sequence"/>
</dbReference>
<evidence type="ECO:0000313" key="5">
    <source>
        <dbReference type="EMBL" id="RMD00056.1"/>
    </source>
</evidence>
<evidence type="ECO:0000256" key="4">
    <source>
        <dbReference type="SAM" id="Coils"/>
    </source>
</evidence>
<keyword evidence="2" id="KW-1188">Viral release from host cell</keyword>
<keyword evidence="3" id="KW-0231">Viral genome packaging</keyword>
<comment type="caution">
    <text evidence="5">The sequence shown here is derived from an EMBL/GenBank/DDBJ whole genome shotgun (WGS) entry which is preliminary data.</text>
</comment>
<name>A0A454JL02_9NEIS</name>
<reference evidence="5 6" key="1">
    <citation type="submission" date="2018-10" db="EMBL/GenBank/DDBJ databases">
        <title>Draft genome sequence of Aquitalea MWU14-2217 isolated from a wild cranberry bog in Provincetown, Massachusetts.</title>
        <authorList>
            <person name="Ebadzadsahrai G."/>
            <person name="Soby S."/>
        </authorList>
    </citation>
    <scope>NUCLEOTIDE SEQUENCE [LARGE SCALE GENOMIC DNA]</scope>
    <source>
        <strain evidence="5 6">MWU14-2217</strain>
    </source>
</reference>
<feature type="coiled-coil region" evidence="4">
    <location>
        <begin position="498"/>
        <end position="525"/>
    </location>
</feature>
<dbReference type="OrthoDB" id="1666403at2"/>
<evidence type="ECO:0000313" key="6">
    <source>
        <dbReference type="Proteomes" id="UP000274139"/>
    </source>
</evidence>
<dbReference type="Pfam" id="PF12236">
    <property type="entry name" value="Head-tail_con"/>
    <property type="match status" value="1"/>
</dbReference>
<dbReference type="RefSeq" id="WP_103523786.1">
    <property type="nucleotide sequence ID" value="NZ_JAIZDC010000001.1"/>
</dbReference>
<accession>A0A454JL02</accession>
<organism evidence="5 6">
    <name type="scientific">Aquitalea palustris</name>
    <dbReference type="NCBI Taxonomy" id="2480983"/>
    <lineage>
        <taxon>Bacteria</taxon>
        <taxon>Pseudomonadati</taxon>
        <taxon>Pseudomonadota</taxon>
        <taxon>Betaproteobacteria</taxon>
        <taxon>Neisseriales</taxon>
        <taxon>Chromobacteriaceae</taxon>
        <taxon>Aquitalea</taxon>
    </lineage>
</organism>
<dbReference type="AlphaFoldDB" id="A0A454JL02"/>